<protein>
    <submittedName>
        <fullName evidence="2">Uncharacterized protein</fullName>
    </submittedName>
</protein>
<gene>
    <name evidence="2" type="ORF">EDB92DRAFT_283023</name>
</gene>
<keyword evidence="1" id="KW-0472">Membrane</keyword>
<comment type="caution">
    <text evidence="2">The sequence shown here is derived from an EMBL/GenBank/DDBJ whole genome shotgun (WGS) entry which is preliminary data.</text>
</comment>
<dbReference type="EMBL" id="JAKELL010000014">
    <property type="protein sequence ID" value="KAH8994485.1"/>
    <property type="molecule type" value="Genomic_DNA"/>
</dbReference>
<accession>A0AAD4LN66</accession>
<keyword evidence="1" id="KW-1133">Transmembrane helix</keyword>
<evidence type="ECO:0000313" key="2">
    <source>
        <dbReference type="EMBL" id="KAH8994485.1"/>
    </source>
</evidence>
<keyword evidence="1" id="KW-0812">Transmembrane</keyword>
<dbReference type="AlphaFoldDB" id="A0AAD4LN66"/>
<keyword evidence="3" id="KW-1185">Reference proteome</keyword>
<evidence type="ECO:0000256" key="1">
    <source>
        <dbReference type="SAM" id="Phobius"/>
    </source>
</evidence>
<reference evidence="2" key="1">
    <citation type="submission" date="2022-01" db="EMBL/GenBank/DDBJ databases">
        <title>Comparative genomics reveals a dynamic genome evolution in the ectomycorrhizal milk-cap (Lactarius) mushrooms.</title>
        <authorList>
            <consortium name="DOE Joint Genome Institute"/>
            <person name="Lebreton A."/>
            <person name="Tang N."/>
            <person name="Kuo A."/>
            <person name="LaButti K."/>
            <person name="Drula E."/>
            <person name="Barry K."/>
            <person name="Clum A."/>
            <person name="Lipzen A."/>
            <person name="Mousain D."/>
            <person name="Ng V."/>
            <person name="Wang R."/>
            <person name="Wang X."/>
            <person name="Dai Y."/>
            <person name="Henrissat B."/>
            <person name="Grigoriev I.V."/>
            <person name="Guerin-Laguette A."/>
            <person name="Yu F."/>
            <person name="Martin F.M."/>
        </authorList>
    </citation>
    <scope>NUCLEOTIDE SEQUENCE</scope>
    <source>
        <strain evidence="2">QP</strain>
    </source>
</reference>
<feature type="transmembrane region" description="Helical" evidence="1">
    <location>
        <begin position="12"/>
        <end position="28"/>
    </location>
</feature>
<feature type="transmembrane region" description="Helical" evidence="1">
    <location>
        <begin position="34"/>
        <end position="56"/>
    </location>
</feature>
<organism evidence="2 3">
    <name type="scientific">Lactarius akahatsu</name>
    <dbReference type="NCBI Taxonomy" id="416441"/>
    <lineage>
        <taxon>Eukaryota</taxon>
        <taxon>Fungi</taxon>
        <taxon>Dikarya</taxon>
        <taxon>Basidiomycota</taxon>
        <taxon>Agaricomycotina</taxon>
        <taxon>Agaricomycetes</taxon>
        <taxon>Russulales</taxon>
        <taxon>Russulaceae</taxon>
        <taxon>Lactarius</taxon>
    </lineage>
</organism>
<proteinExistence type="predicted"/>
<name>A0AAD4LN66_9AGAM</name>
<evidence type="ECO:0000313" key="3">
    <source>
        <dbReference type="Proteomes" id="UP001201163"/>
    </source>
</evidence>
<dbReference type="Proteomes" id="UP001201163">
    <property type="component" value="Unassembled WGS sequence"/>
</dbReference>
<sequence>MPFRFDKKKKKIGEWNILTYILLSFLLQNTEGTISLVFFFACSLAMAPQASCFWYVSPGVSRCLAVSRCNSARVRHYVPNPLETHLLHCFALLLPDDLLPLARLSSFKFRTTVRSCPC</sequence>